<proteinExistence type="predicted"/>
<dbReference type="Pfam" id="PF09926">
    <property type="entry name" value="DUF2158"/>
    <property type="match status" value="1"/>
</dbReference>
<evidence type="ECO:0000313" key="2">
    <source>
        <dbReference type="EMBL" id="EBO3624698.1"/>
    </source>
</evidence>
<name>A0A5Y3Y4G1_SALER</name>
<comment type="caution">
    <text evidence="2">The sequence shown here is derived from an EMBL/GenBank/DDBJ whole genome shotgun (WGS) entry which is preliminary data.</text>
</comment>
<dbReference type="AlphaFoldDB" id="A0A5Y3Y4G1"/>
<protein>
    <submittedName>
        <fullName evidence="2">DUF2158 domain-containing protein</fullName>
    </submittedName>
</protein>
<dbReference type="EMBL" id="AAGZJS010000039">
    <property type="protein sequence ID" value="EBT6292373.1"/>
    <property type="molecule type" value="Genomic_DNA"/>
</dbReference>
<gene>
    <name evidence="2" type="ORF">B6N72_24450</name>
    <name evidence="3" type="ORF">CNP70_23245</name>
</gene>
<evidence type="ECO:0000313" key="3">
    <source>
        <dbReference type="EMBL" id="EBT6292373.1"/>
    </source>
</evidence>
<sequence>MRPVSDENASVCDRNGPGKGFPQGGDFALTGRPGNWRVYSPETPGPTMTIENIQEFATGTVVICTWFDKDNKYFSRTFSPEVIETPPKPGLGVKN</sequence>
<organism evidence="2">
    <name type="scientific">Salmonella enterica</name>
    <name type="common">Salmonella choleraesuis</name>
    <dbReference type="NCBI Taxonomy" id="28901"/>
    <lineage>
        <taxon>Bacteria</taxon>
        <taxon>Pseudomonadati</taxon>
        <taxon>Pseudomonadota</taxon>
        <taxon>Gammaproteobacteria</taxon>
        <taxon>Enterobacterales</taxon>
        <taxon>Enterobacteriaceae</taxon>
        <taxon>Salmonella</taxon>
    </lineage>
</organism>
<dbReference type="InterPro" id="IPR019226">
    <property type="entry name" value="DUF2158"/>
</dbReference>
<feature type="region of interest" description="Disordered" evidence="1">
    <location>
        <begin position="1"/>
        <end position="36"/>
    </location>
</feature>
<dbReference type="EMBL" id="AAGIGS010000028">
    <property type="protein sequence ID" value="EBO3624698.1"/>
    <property type="molecule type" value="Genomic_DNA"/>
</dbReference>
<reference evidence="2" key="1">
    <citation type="submission" date="2018-07" db="EMBL/GenBank/DDBJ databases">
        <authorList>
            <consortium name="PulseNet: The National Subtyping Network for Foodborne Disease Surveillance"/>
            <person name="Tarr C.L."/>
            <person name="Trees E."/>
            <person name="Katz L.S."/>
            <person name="Carleton-Romer H.A."/>
            <person name="Stroika S."/>
            <person name="Kucerova Z."/>
            <person name="Roache K.F."/>
            <person name="Sabol A.L."/>
            <person name="Besser J."/>
            <person name="Gerner-Smidt P."/>
        </authorList>
    </citation>
    <scope>NUCLEOTIDE SEQUENCE</scope>
    <source>
        <strain evidence="2">PNUSAS009482</strain>
        <strain evidence="3">PNUSAS023047</strain>
    </source>
</reference>
<accession>A0A5Y3Y4G1</accession>
<evidence type="ECO:0000256" key="1">
    <source>
        <dbReference type="SAM" id="MobiDB-lite"/>
    </source>
</evidence>